<reference evidence="2 3" key="1">
    <citation type="journal article" date="2013" name="Biodegradation">
        <title>Quantitative proteomic analysis of ibuprofen-degrading Patulibacter sp. strain I11.</title>
        <authorList>
            <person name="Almeida B."/>
            <person name="Kjeldal H."/>
            <person name="Lolas I."/>
            <person name="Knudsen A.D."/>
            <person name="Carvalho G."/>
            <person name="Nielsen K.L."/>
            <person name="Barreto Crespo M.T."/>
            <person name="Stensballe A."/>
            <person name="Nielsen J.L."/>
        </authorList>
    </citation>
    <scope>NUCLEOTIDE SEQUENCE [LARGE SCALE GENOMIC DNA]</scope>
    <source>
        <strain evidence="2 3">I11</strain>
    </source>
</reference>
<keyword evidence="3" id="KW-1185">Reference proteome</keyword>
<comment type="caution">
    <text evidence="2">The sequence shown here is derived from an EMBL/GenBank/DDBJ whole genome shotgun (WGS) entry which is preliminary data.</text>
</comment>
<gene>
    <name evidence="2" type="ORF">PAI11_04610</name>
</gene>
<evidence type="ECO:0000313" key="2">
    <source>
        <dbReference type="EMBL" id="EHN12642.1"/>
    </source>
</evidence>
<keyword evidence="2" id="KW-0378">Hydrolase</keyword>
<dbReference type="InterPro" id="IPR025438">
    <property type="entry name" value="DUF4180"/>
</dbReference>
<dbReference type="Proteomes" id="UP000005143">
    <property type="component" value="Unassembled WGS sequence"/>
</dbReference>
<sequence length="120" mass="12964">MPIDERGGLRILRLGPDGPLVSTSEETADLIGSAWFERANVIAVPVARLDPAFFDLRSQMAGGLTQKLVNYHLKLVVIGDVSPFEAASGAFRDYVAESNRGGHVWFVPDEAALDRRLAAG</sequence>
<evidence type="ECO:0000313" key="3">
    <source>
        <dbReference type="Proteomes" id="UP000005143"/>
    </source>
</evidence>
<proteinExistence type="predicted"/>
<feature type="domain" description="DUF4180" evidence="1">
    <location>
        <begin position="8"/>
        <end position="117"/>
    </location>
</feature>
<dbReference type="AlphaFoldDB" id="H0E103"/>
<dbReference type="GO" id="GO:0016787">
    <property type="term" value="F:hydrolase activity"/>
    <property type="evidence" value="ECO:0007669"/>
    <property type="project" value="UniProtKB-KW"/>
</dbReference>
<dbReference type="EMBL" id="AGUD01000015">
    <property type="protein sequence ID" value="EHN12642.1"/>
    <property type="molecule type" value="Genomic_DNA"/>
</dbReference>
<organism evidence="2 3">
    <name type="scientific">Patulibacter medicamentivorans</name>
    <dbReference type="NCBI Taxonomy" id="1097667"/>
    <lineage>
        <taxon>Bacteria</taxon>
        <taxon>Bacillati</taxon>
        <taxon>Actinomycetota</taxon>
        <taxon>Thermoleophilia</taxon>
        <taxon>Solirubrobacterales</taxon>
        <taxon>Patulibacteraceae</taxon>
        <taxon>Patulibacter</taxon>
    </lineage>
</organism>
<protein>
    <submittedName>
        <fullName evidence="2">Alpha/beta hydrolase</fullName>
    </submittedName>
</protein>
<name>H0E103_9ACTN</name>
<dbReference type="RefSeq" id="WP_007570446.1">
    <property type="nucleotide sequence ID" value="NZ_AGUD01000015.1"/>
</dbReference>
<evidence type="ECO:0000259" key="1">
    <source>
        <dbReference type="Pfam" id="PF13788"/>
    </source>
</evidence>
<accession>H0E103</accession>
<dbReference type="OrthoDB" id="8595425at2"/>
<dbReference type="Pfam" id="PF13788">
    <property type="entry name" value="DUF4180"/>
    <property type="match status" value="1"/>
</dbReference>